<gene>
    <name evidence="1" type="ORF">C7H19_19580</name>
</gene>
<evidence type="ECO:0000313" key="1">
    <source>
        <dbReference type="EMBL" id="PSF33923.1"/>
    </source>
</evidence>
<dbReference type="AlphaFoldDB" id="A0A2T1LTH1"/>
<sequence>MKTHFPRSTEPIADIDRLRCYPPFSFGRVWAETLSSHSLQPFTVGSRRVQLHDGLHALLGYGVDLIDEARVQAFLLGTENRTKPINAILLGALVLKVLKQLKKAQVNTPQSHQTIFKALQQAYERGKNSTLNPDTWQPEIMWHLPIEQVRAYYHL</sequence>
<organism evidence="1 2">
    <name type="scientific">Aphanothece hegewaldii CCALA 016</name>
    <dbReference type="NCBI Taxonomy" id="2107694"/>
    <lineage>
        <taxon>Bacteria</taxon>
        <taxon>Bacillati</taxon>
        <taxon>Cyanobacteriota</taxon>
        <taxon>Cyanophyceae</taxon>
        <taxon>Oscillatoriophycideae</taxon>
        <taxon>Chroococcales</taxon>
        <taxon>Aphanothecaceae</taxon>
        <taxon>Aphanothece</taxon>
    </lineage>
</organism>
<dbReference type="RefSeq" id="WP_106458609.1">
    <property type="nucleotide sequence ID" value="NZ_PXOH01000028.1"/>
</dbReference>
<dbReference type="OrthoDB" id="5720816at2"/>
<keyword evidence="2" id="KW-1185">Reference proteome</keyword>
<evidence type="ECO:0000313" key="2">
    <source>
        <dbReference type="Proteomes" id="UP000239001"/>
    </source>
</evidence>
<comment type="caution">
    <text evidence="1">The sequence shown here is derived from an EMBL/GenBank/DDBJ whole genome shotgun (WGS) entry which is preliminary data.</text>
</comment>
<reference evidence="1 2" key="1">
    <citation type="submission" date="2018-03" db="EMBL/GenBank/DDBJ databases">
        <title>The ancient ancestry and fast evolution of plastids.</title>
        <authorList>
            <person name="Moore K.R."/>
            <person name="Magnabosco C."/>
            <person name="Momper L."/>
            <person name="Gold D.A."/>
            <person name="Bosak T."/>
            <person name="Fournier G.P."/>
        </authorList>
    </citation>
    <scope>NUCLEOTIDE SEQUENCE [LARGE SCALE GENOMIC DNA]</scope>
    <source>
        <strain evidence="1 2">CCALA 016</strain>
    </source>
</reference>
<name>A0A2T1LTH1_9CHRO</name>
<dbReference type="EMBL" id="PXOH01000028">
    <property type="protein sequence ID" value="PSF33923.1"/>
    <property type="molecule type" value="Genomic_DNA"/>
</dbReference>
<protein>
    <submittedName>
        <fullName evidence="1">Uncharacterized protein</fullName>
    </submittedName>
</protein>
<accession>A0A2T1LTH1</accession>
<dbReference type="Proteomes" id="UP000239001">
    <property type="component" value="Unassembled WGS sequence"/>
</dbReference>
<reference evidence="1 2" key="2">
    <citation type="submission" date="2018-03" db="EMBL/GenBank/DDBJ databases">
        <authorList>
            <person name="Keele B.F."/>
        </authorList>
    </citation>
    <scope>NUCLEOTIDE SEQUENCE [LARGE SCALE GENOMIC DNA]</scope>
    <source>
        <strain evidence="1 2">CCALA 016</strain>
    </source>
</reference>
<proteinExistence type="predicted"/>